<name>A0A6J2XS75_SITOR</name>
<evidence type="ECO:0000313" key="9">
    <source>
        <dbReference type="Proteomes" id="UP000504635"/>
    </source>
</evidence>
<dbReference type="Gene3D" id="3.10.200.10">
    <property type="entry name" value="Alpha carbonic anhydrase"/>
    <property type="match status" value="1"/>
</dbReference>
<dbReference type="PANTHER" id="PTHR18952">
    <property type="entry name" value="CARBONIC ANHYDRASE"/>
    <property type="match status" value="1"/>
</dbReference>
<keyword evidence="5" id="KW-0456">Lyase</keyword>
<evidence type="ECO:0000256" key="7">
    <source>
        <dbReference type="SAM" id="SignalP"/>
    </source>
</evidence>
<dbReference type="OrthoDB" id="429145at2759"/>
<dbReference type="SUPFAM" id="SSF51069">
    <property type="entry name" value="Carbonic anhydrase"/>
    <property type="match status" value="1"/>
</dbReference>
<feature type="signal peptide" evidence="7">
    <location>
        <begin position="1"/>
        <end position="21"/>
    </location>
</feature>
<evidence type="ECO:0000256" key="2">
    <source>
        <dbReference type="ARBA" id="ARBA00012925"/>
    </source>
</evidence>
<dbReference type="KEGG" id="soy:115881116"/>
<keyword evidence="3" id="KW-0479">Metal-binding</keyword>
<dbReference type="RefSeq" id="XP_030754358.1">
    <property type="nucleotide sequence ID" value="XM_030898498.1"/>
</dbReference>
<dbReference type="PROSITE" id="PS51144">
    <property type="entry name" value="ALPHA_CA_2"/>
    <property type="match status" value="1"/>
</dbReference>
<dbReference type="InterPro" id="IPR001148">
    <property type="entry name" value="CA_dom"/>
</dbReference>
<comment type="similarity">
    <text evidence="1">Belongs to the alpha-carbonic anhydrase family.</text>
</comment>
<dbReference type="InterPro" id="IPR023561">
    <property type="entry name" value="Carbonic_anhydrase_a-class"/>
</dbReference>
<keyword evidence="4" id="KW-0862">Zinc</keyword>
<keyword evidence="9" id="KW-1185">Reference proteome</keyword>
<dbReference type="InterPro" id="IPR036398">
    <property type="entry name" value="CA_dom_sf"/>
</dbReference>
<dbReference type="EC" id="4.2.1.1" evidence="2"/>
<evidence type="ECO:0000259" key="8">
    <source>
        <dbReference type="PROSITE" id="PS51144"/>
    </source>
</evidence>
<dbReference type="InParanoid" id="A0A6J2XS75"/>
<protein>
    <recommendedName>
        <fullName evidence="2">carbonic anhydrase</fullName>
        <ecNumber evidence="2">4.2.1.1</ecNumber>
    </recommendedName>
</protein>
<dbReference type="GO" id="GO:0005886">
    <property type="term" value="C:plasma membrane"/>
    <property type="evidence" value="ECO:0007669"/>
    <property type="project" value="TreeGrafter"/>
</dbReference>
<comment type="catalytic activity">
    <reaction evidence="6">
        <text>hydrogencarbonate + H(+) = CO2 + H2O</text>
        <dbReference type="Rhea" id="RHEA:10748"/>
        <dbReference type="ChEBI" id="CHEBI:15377"/>
        <dbReference type="ChEBI" id="CHEBI:15378"/>
        <dbReference type="ChEBI" id="CHEBI:16526"/>
        <dbReference type="ChEBI" id="CHEBI:17544"/>
        <dbReference type="EC" id="4.2.1.1"/>
    </reaction>
</comment>
<evidence type="ECO:0000256" key="6">
    <source>
        <dbReference type="ARBA" id="ARBA00048348"/>
    </source>
</evidence>
<proteinExistence type="inferred from homology"/>
<gene>
    <name evidence="10" type="primary">LOC115881116</name>
</gene>
<dbReference type="AlphaFoldDB" id="A0A6J2XS75"/>
<evidence type="ECO:0000313" key="10">
    <source>
        <dbReference type="RefSeq" id="XP_030754358.1"/>
    </source>
</evidence>
<organism evidence="9 10">
    <name type="scientific">Sitophilus oryzae</name>
    <name type="common">Rice weevil</name>
    <name type="synonym">Curculio oryzae</name>
    <dbReference type="NCBI Taxonomy" id="7048"/>
    <lineage>
        <taxon>Eukaryota</taxon>
        <taxon>Metazoa</taxon>
        <taxon>Ecdysozoa</taxon>
        <taxon>Arthropoda</taxon>
        <taxon>Hexapoda</taxon>
        <taxon>Insecta</taxon>
        <taxon>Pterygota</taxon>
        <taxon>Neoptera</taxon>
        <taxon>Endopterygota</taxon>
        <taxon>Coleoptera</taxon>
        <taxon>Polyphaga</taxon>
        <taxon>Cucujiformia</taxon>
        <taxon>Curculionidae</taxon>
        <taxon>Dryophthorinae</taxon>
        <taxon>Sitophilus</taxon>
    </lineage>
</organism>
<accession>A0A6J2XS75</accession>
<dbReference type="GO" id="GO:0004089">
    <property type="term" value="F:carbonate dehydratase activity"/>
    <property type="evidence" value="ECO:0007669"/>
    <property type="project" value="UniProtKB-EC"/>
</dbReference>
<dbReference type="CDD" id="cd00326">
    <property type="entry name" value="alpha_CA"/>
    <property type="match status" value="1"/>
</dbReference>
<dbReference type="Pfam" id="PF00194">
    <property type="entry name" value="Carb_anhydrase"/>
    <property type="match status" value="1"/>
</dbReference>
<evidence type="ECO:0000256" key="4">
    <source>
        <dbReference type="ARBA" id="ARBA00022833"/>
    </source>
</evidence>
<sequence length="283" mass="32910">MHNNFFLIYIFLIVFVPKLKAQTKYDEENDVDIHWSYDDQEHWPLVFCRNGTQQSPIPLSQNTSLLTDLKPLVIENFDEEYLLDVSQNGHTVVVEIPEDCYSEIPKLSGGKLTENYTLSSFHYHWPSEHTIEGIQYSLESHFVFFATKYVNYTEALKHPFGLTVIGVLYQETNYTESDNFEVIAEAVKETSGQLYTKVRTSTPINLNDFLPSNQDIFFSYEGSLTTPNCSEYVNWIVFKDTSIIKNTYYMDLKHIKDENGTLLEFTNRDLQEINGRTINLQKS</sequence>
<keyword evidence="7" id="KW-0732">Signal</keyword>
<dbReference type="PANTHER" id="PTHR18952:SF265">
    <property type="entry name" value="CARBONIC ANHYDRASE"/>
    <property type="match status" value="1"/>
</dbReference>
<dbReference type="GO" id="GO:0008270">
    <property type="term" value="F:zinc ion binding"/>
    <property type="evidence" value="ECO:0007669"/>
    <property type="project" value="InterPro"/>
</dbReference>
<evidence type="ECO:0000256" key="1">
    <source>
        <dbReference type="ARBA" id="ARBA00010718"/>
    </source>
</evidence>
<evidence type="ECO:0000256" key="5">
    <source>
        <dbReference type="ARBA" id="ARBA00023239"/>
    </source>
</evidence>
<reference evidence="10" key="1">
    <citation type="submission" date="2025-08" db="UniProtKB">
        <authorList>
            <consortium name="RefSeq"/>
        </authorList>
    </citation>
    <scope>IDENTIFICATION</scope>
    <source>
        <tissue evidence="10">Gonads</tissue>
    </source>
</reference>
<dbReference type="SMART" id="SM01057">
    <property type="entry name" value="Carb_anhydrase"/>
    <property type="match status" value="1"/>
</dbReference>
<dbReference type="Proteomes" id="UP000504635">
    <property type="component" value="Unplaced"/>
</dbReference>
<evidence type="ECO:0000256" key="3">
    <source>
        <dbReference type="ARBA" id="ARBA00022723"/>
    </source>
</evidence>
<dbReference type="GeneID" id="115881116"/>
<feature type="domain" description="Alpha-carbonic anhydrase" evidence="8">
    <location>
        <begin position="33"/>
        <end position="282"/>
    </location>
</feature>
<feature type="chain" id="PRO_5026980460" description="carbonic anhydrase" evidence="7">
    <location>
        <begin position="22"/>
        <end position="283"/>
    </location>
</feature>